<dbReference type="Proteomes" id="UP000032483">
    <property type="component" value="Unassembled WGS sequence"/>
</dbReference>
<evidence type="ECO:0000313" key="1">
    <source>
        <dbReference type="EMBL" id="KJF41190.1"/>
    </source>
</evidence>
<dbReference type="RefSeq" id="WP_009323062.1">
    <property type="nucleotide sequence ID" value="NZ_CAOJUJ010000051.1"/>
</dbReference>
<organism evidence="1 2">
    <name type="scientific">Ruthenibacterium lactatiformans</name>
    <dbReference type="NCBI Taxonomy" id="1550024"/>
    <lineage>
        <taxon>Bacteria</taxon>
        <taxon>Bacillati</taxon>
        <taxon>Bacillota</taxon>
        <taxon>Clostridia</taxon>
        <taxon>Eubacteriales</taxon>
        <taxon>Oscillospiraceae</taxon>
        <taxon>Ruthenibacterium</taxon>
    </lineage>
</organism>
<gene>
    <name evidence="1" type="ORF">TQ39_03030</name>
</gene>
<evidence type="ECO:0000313" key="2">
    <source>
        <dbReference type="Proteomes" id="UP000032483"/>
    </source>
</evidence>
<sequence>MSEFERQIYADLKSTDRVSLWVAKCMELAEFSCILTDEDIDGIAMVYKTMRKKDDPCKS</sequence>
<name>A0A0D8J2I5_9FIRM</name>
<reference evidence="1" key="1">
    <citation type="submission" date="2015-02" db="EMBL/GenBank/DDBJ databases">
        <title>A novel member of the family Ruminococcaceae isolated from human feces.</title>
        <authorList>
            <person name="Shkoporov A.N."/>
            <person name="Chaplin A.V."/>
            <person name="Motuzova O.V."/>
            <person name="Kafarskaia L.I."/>
            <person name="Khokhlova E.V."/>
            <person name="Efimov B.A."/>
        </authorList>
    </citation>
    <scope>NUCLEOTIDE SEQUENCE [LARGE SCALE GENOMIC DNA]</scope>
    <source>
        <strain evidence="1">585-1</strain>
    </source>
</reference>
<dbReference type="AlphaFoldDB" id="A0A0D8J2I5"/>
<accession>A0A0D8J2I5</accession>
<keyword evidence="2" id="KW-1185">Reference proteome</keyword>
<dbReference type="EMBL" id="JXXK01000002">
    <property type="protein sequence ID" value="KJF41190.1"/>
    <property type="molecule type" value="Genomic_DNA"/>
</dbReference>
<protein>
    <submittedName>
        <fullName evidence="1">Uncharacterized protein</fullName>
    </submittedName>
</protein>
<dbReference type="GeneID" id="42855610"/>
<comment type="caution">
    <text evidence="1">The sequence shown here is derived from an EMBL/GenBank/DDBJ whole genome shotgun (WGS) entry which is preliminary data.</text>
</comment>
<proteinExistence type="predicted"/>